<proteinExistence type="predicted"/>
<accession>A0ACC3TK44</accession>
<sequence length="205" mass="22391">MALAHFRTILVVFFSGLCILGIRASAAAVGHCPDRRVAPTPSTSVLNFDHITTLTSIAPLPTNFYYSDYLYLSDFQLLNCSSFSPNSSDAKACSSGNIALLSTGNGSMVFGTQDSDTFSNYRYMNLSSMRVTNLEQADISVLLQFIPPYAHGGFSYAYSTYQFQVPRGRSMLLIDDLEKAGLTYVQTLLFTSNLYINGTTSGSAR</sequence>
<comment type="caution">
    <text evidence="1">The sequence shown here is derived from an EMBL/GenBank/DDBJ whole genome shotgun (WGS) entry which is preliminary data.</text>
</comment>
<keyword evidence="2" id="KW-1185">Reference proteome</keyword>
<evidence type="ECO:0000313" key="1">
    <source>
        <dbReference type="EMBL" id="KAK9321247.1"/>
    </source>
</evidence>
<organism evidence="1 2">
    <name type="scientific">Lipomyces orientalis</name>
    <dbReference type="NCBI Taxonomy" id="1233043"/>
    <lineage>
        <taxon>Eukaryota</taxon>
        <taxon>Fungi</taxon>
        <taxon>Dikarya</taxon>
        <taxon>Ascomycota</taxon>
        <taxon>Saccharomycotina</taxon>
        <taxon>Lipomycetes</taxon>
        <taxon>Lipomycetales</taxon>
        <taxon>Lipomycetaceae</taxon>
        <taxon>Lipomyces</taxon>
    </lineage>
</organism>
<name>A0ACC3TK44_9ASCO</name>
<protein>
    <submittedName>
        <fullName evidence="1">Uncharacterized protein</fullName>
    </submittedName>
</protein>
<evidence type="ECO:0000313" key="2">
    <source>
        <dbReference type="Proteomes" id="UP001489719"/>
    </source>
</evidence>
<dbReference type="Proteomes" id="UP001489719">
    <property type="component" value="Unassembled WGS sequence"/>
</dbReference>
<gene>
    <name evidence="1" type="ORF">V1517DRAFT_326953</name>
</gene>
<reference evidence="2" key="1">
    <citation type="journal article" date="2024" name="Front. Bioeng. Biotechnol.">
        <title>Genome-scale model development and genomic sequencing of the oleaginous clade Lipomyces.</title>
        <authorList>
            <person name="Czajka J.J."/>
            <person name="Han Y."/>
            <person name="Kim J."/>
            <person name="Mondo S.J."/>
            <person name="Hofstad B.A."/>
            <person name="Robles A."/>
            <person name="Haridas S."/>
            <person name="Riley R."/>
            <person name="LaButti K."/>
            <person name="Pangilinan J."/>
            <person name="Andreopoulos W."/>
            <person name="Lipzen A."/>
            <person name="Yan J."/>
            <person name="Wang M."/>
            <person name="Ng V."/>
            <person name="Grigoriev I.V."/>
            <person name="Spatafora J.W."/>
            <person name="Magnuson J.K."/>
            <person name="Baker S.E."/>
            <person name="Pomraning K.R."/>
        </authorList>
    </citation>
    <scope>NUCLEOTIDE SEQUENCE [LARGE SCALE GENOMIC DNA]</scope>
    <source>
        <strain evidence="2">CBS 10300</strain>
    </source>
</reference>
<dbReference type="EMBL" id="MU970103">
    <property type="protein sequence ID" value="KAK9321247.1"/>
    <property type="molecule type" value="Genomic_DNA"/>
</dbReference>